<feature type="transmembrane region" description="Helical" evidence="1">
    <location>
        <begin position="110"/>
        <end position="131"/>
    </location>
</feature>
<feature type="transmembrane region" description="Helical" evidence="1">
    <location>
        <begin position="7"/>
        <end position="25"/>
    </location>
</feature>
<evidence type="ECO:0000256" key="1">
    <source>
        <dbReference type="SAM" id="Phobius"/>
    </source>
</evidence>
<feature type="transmembrane region" description="Helical" evidence="1">
    <location>
        <begin position="192"/>
        <end position="209"/>
    </location>
</feature>
<keyword evidence="1" id="KW-0812">Transmembrane</keyword>
<keyword evidence="3" id="KW-1185">Reference proteome</keyword>
<sequence>MKKGDFLWLAALSVWVFILVIPFSREIFMEFSGAHPYISGFIKFGILASMGDLLGTRLAKGKYIIPKGVIARAAVWGFIGMMVSLVFTVVMEGIGTAQKLNMLPLEGTKLAQAFFGSAFMNLTFGPMMMAFHRFTDLYIDAIYEKKKNIKLSSLVDKVDWHALVEFSWVKMCTLFWIPAHTFVFMLPKELRVLVSAFLSIALGLLLAIARKEKKNA</sequence>
<name>A0A974BJC4_SEDHY</name>
<dbReference type="EMBL" id="JACBNQ010000004">
    <property type="protein sequence ID" value="NYB73832.1"/>
    <property type="molecule type" value="Genomic_DNA"/>
</dbReference>
<keyword evidence="1" id="KW-0472">Membrane</keyword>
<gene>
    <name evidence="2" type="ORF">HZF24_06725</name>
</gene>
<dbReference type="AlphaFoldDB" id="A0A974BJC4"/>
<evidence type="ECO:0008006" key="4">
    <source>
        <dbReference type="Google" id="ProtNLM"/>
    </source>
</evidence>
<accession>A0A974BJC4</accession>
<proteinExistence type="predicted"/>
<organism evidence="2 3">
    <name type="scientific">Sedimentibacter hydroxybenzoicus DSM 7310</name>
    <dbReference type="NCBI Taxonomy" id="1123245"/>
    <lineage>
        <taxon>Bacteria</taxon>
        <taxon>Bacillati</taxon>
        <taxon>Bacillota</taxon>
        <taxon>Tissierellia</taxon>
        <taxon>Sedimentibacter</taxon>
    </lineage>
</organism>
<keyword evidence="1" id="KW-1133">Transmembrane helix</keyword>
<feature type="transmembrane region" description="Helical" evidence="1">
    <location>
        <begin position="167"/>
        <end position="186"/>
    </location>
</feature>
<comment type="caution">
    <text evidence="2">The sequence shown here is derived from an EMBL/GenBank/DDBJ whole genome shotgun (WGS) entry which is preliminary data.</text>
</comment>
<feature type="transmembrane region" description="Helical" evidence="1">
    <location>
        <begin position="37"/>
        <end position="57"/>
    </location>
</feature>
<evidence type="ECO:0000313" key="2">
    <source>
        <dbReference type="EMBL" id="NYB73832.1"/>
    </source>
</evidence>
<protein>
    <recommendedName>
        <fullName evidence="4">Mpv17 / PMP22 family protein</fullName>
    </recommendedName>
</protein>
<reference evidence="2" key="1">
    <citation type="submission" date="2020-07" db="EMBL/GenBank/DDBJ databases">
        <title>Genomic analysis of a strain of Sedimentibacter Hydroxybenzoicus DSM7310.</title>
        <authorList>
            <person name="Ma S."/>
        </authorList>
    </citation>
    <scope>NUCLEOTIDE SEQUENCE</scope>
    <source>
        <strain evidence="2">DSM 7310</strain>
    </source>
</reference>
<dbReference type="Proteomes" id="UP000611629">
    <property type="component" value="Unassembled WGS sequence"/>
</dbReference>
<dbReference type="RefSeq" id="WP_179237520.1">
    <property type="nucleotide sequence ID" value="NZ_JACBNQ010000004.1"/>
</dbReference>
<evidence type="ECO:0000313" key="3">
    <source>
        <dbReference type="Proteomes" id="UP000611629"/>
    </source>
</evidence>
<feature type="transmembrane region" description="Helical" evidence="1">
    <location>
        <begin position="69"/>
        <end position="90"/>
    </location>
</feature>